<dbReference type="PANTHER" id="PTHR40547">
    <property type="entry name" value="SLL0298 PROTEIN"/>
    <property type="match status" value="1"/>
</dbReference>
<evidence type="ECO:0000256" key="1">
    <source>
        <dbReference type="SAM" id="MobiDB-lite"/>
    </source>
</evidence>
<accession>A0A6S5ELJ6</accession>
<dbReference type="PANTHER" id="PTHR40547:SF1">
    <property type="entry name" value="SLL0298 PROTEIN"/>
    <property type="match status" value="1"/>
</dbReference>
<evidence type="ECO:0000313" key="4">
    <source>
        <dbReference type="EMBL" id="BBT41276.1"/>
    </source>
</evidence>
<keyword evidence="2" id="KW-0812">Transmembrane</keyword>
<protein>
    <recommendedName>
        <fullName evidence="3">DUF2062 domain-containing protein</fullName>
    </recommendedName>
</protein>
<dbReference type="InterPro" id="IPR018639">
    <property type="entry name" value="DUF2062"/>
</dbReference>
<dbReference type="Pfam" id="PF09835">
    <property type="entry name" value="DUF2062"/>
    <property type="match status" value="1"/>
</dbReference>
<feature type="compositionally biased region" description="Low complexity" evidence="1">
    <location>
        <begin position="180"/>
        <end position="191"/>
    </location>
</feature>
<evidence type="ECO:0000313" key="5">
    <source>
        <dbReference type="Proteomes" id="UP000515680"/>
    </source>
</evidence>
<evidence type="ECO:0000256" key="2">
    <source>
        <dbReference type="SAM" id="Phobius"/>
    </source>
</evidence>
<evidence type="ECO:0000259" key="3">
    <source>
        <dbReference type="Pfam" id="PF09835"/>
    </source>
</evidence>
<dbReference type="EMBL" id="AP022227">
    <property type="protein sequence ID" value="BBT41276.1"/>
    <property type="molecule type" value="Genomic_DNA"/>
</dbReference>
<feature type="transmembrane region" description="Helical" evidence="2">
    <location>
        <begin position="45"/>
        <end position="69"/>
    </location>
</feature>
<feature type="compositionally biased region" description="Basic and acidic residues" evidence="1">
    <location>
        <begin position="198"/>
        <end position="213"/>
    </location>
</feature>
<feature type="region of interest" description="Disordered" evidence="1">
    <location>
        <begin position="170"/>
        <end position="213"/>
    </location>
</feature>
<reference evidence="4 5" key="1">
    <citation type="submission" date="2019-12" db="EMBL/GenBank/DDBJ databases">
        <title>complete genome sequences of Pseudomonas putida str. WP8-W18-CRE-01 isolated from wastewater treatment plant effluent.</title>
        <authorList>
            <person name="Sekizuka T."/>
            <person name="Itokawa K."/>
            <person name="Yatsu K."/>
            <person name="Inamine Y."/>
            <person name="Kuroda M."/>
        </authorList>
    </citation>
    <scope>NUCLEOTIDE SEQUENCE [LARGE SCALE GENOMIC DNA]</scope>
    <source>
        <strain evidence="4 5">WP8-W18-CRE-01</strain>
    </source>
</reference>
<dbReference type="GeneID" id="93545305"/>
<dbReference type="Proteomes" id="UP000515680">
    <property type="component" value="Chromosome"/>
</dbReference>
<sequence>MPRRLFKRYMPDPTSIREHKSLRFFGRLLHDPNLWHLNRHSVARAMGVGLFAALIPMPMQMLLAASLAIPLRGNLPIAVSLVWLTNPLTMPPVFFVTYMTGAWLMQVPPRTLPDEITVQWVTDQLSTIWQPFLLGSVVCGLVLGLFAYFATMLYWRWWVGRQWRRRKAQGAARHASGTHATAANQQTNAQQVKHCSGHQHEGDRSADTDIRHP</sequence>
<name>A0A6S5ELJ6_PSEPU</name>
<keyword evidence="2" id="KW-1133">Transmembrane helix</keyword>
<dbReference type="AlphaFoldDB" id="A0A6S5ELJ6"/>
<dbReference type="RefSeq" id="WP_139205743.1">
    <property type="nucleotide sequence ID" value="NZ_AP022055.1"/>
</dbReference>
<feature type="transmembrane region" description="Helical" evidence="2">
    <location>
        <begin position="132"/>
        <end position="157"/>
    </location>
</feature>
<keyword evidence="2" id="KW-0472">Membrane</keyword>
<feature type="domain" description="DUF2062" evidence="3">
    <location>
        <begin position="22"/>
        <end position="164"/>
    </location>
</feature>
<proteinExistence type="predicted"/>
<gene>
    <name evidence="4" type="ORF">WP8W18C01_36170</name>
</gene>
<organism evidence="4 5">
    <name type="scientific">Pseudomonas putida</name>
    <name type="common">Arthrobacter siderocapsulatus</name>
    <dbReference type="NCBI Taxonomy" id="303"/>
    <lineage>
        <taxon>Bacteria</taxon>
        <taxon>Pseudomonadati</taxon>
        <taxon>Pseudomonadota</taxon>
        <taxon>Gammaproteobacteria</taxon>
        <taxon>Pseudomonadales</taxon>
        <taxon>Pseudomonadaceae</taxon>
        <taxon>Pseudomonas</taxon>
    </lineage>
</organism>